<evidence type="ECO:0000313" key="2">
    <source>
        <dbReference type="EMBL" id="KZP32108.1"/>
    </source>
</evidence>
<reference evidence="2 3" key="1">
    <citation type="journal article" date="2016" name="Mol. Biol. Evol.">
        <title>Comparative Genomics of Early-Diverging Mushroom-Forming Fungi Provides Insights into the Origins of Lignocellulose Decay Capabilities.</title>
        <authorList>
            <person name="Nagy L.G."/>
            <person name="Riley R."/>
            <person name="Tritt A."/>
            <person name="Adam C."/>
            <person name="Daum C."/>
            <person name="Floudas D."/>
            <person name="Sun H."/>
            <person name="Yadav J.S."/>
            <person name="Pangilinan J."/>
            <person name="Larsson K.H."/>
            <person name="Matsuura K."/>
            <person name="Barry K."/>
            <person name="Labutti K."/>
            <person name="Kuo R."/>
            <person name="Ohm R.A."/>
            <person name="Bhattacharya S.S."/>
            <person name="Shirouzu T."/>
            <person name="Yoshinaga Y."/>
            <person name="Martin F.M."/>
            <person name="Grigoriev I.V."/>
            <person name="Hibbett D.S."/>
        </authorList>
    </citation>
    <scope>NUCLEOTIDE SEQUENCE [LARGE SCALE GENOMIC DNA]</scope>
    <source>
        <strain evidence="2 3">CBS 109695</strain>
    </source>
</reference>
<feature type="non-terminal residue" evidence="2">
    <location>
        <position position="70"/>
    </location>
</feature>
<protein>
    <submittedName>
        <fullName evidence="2">Uncharacterized protein</fullName>
    </submittedName>
</protein>
<accession>A0A166UWL9</accession>
<feature type="region of interest" description="Disordered" evidence="1">
    <location>
        <begin position="1"/>
        <end position="70"/>
    </location>
</feature>
<evidence type="ECO:0000313" key="3">
    <source>
        <dbReference type="Proteomes" id="UP000076532"/>
    </source>
</evidence>
<feature type="compositionally biased region" description="Polar residues" evidence="1">
    <location>
        <begin position="8"/>
        <end position="18"/>
    </location>
</feature>
<proteinExistence type="predicted"/>
<dbReference type="AlphaFoldDB" id="A0A166UWL9"/>
<sequence>MPLRRGLKTSSARSSQPLFTPYVAPQQEAEEEHPACQPPSWIRQTFISDGTRTRMPRGFQAEPGAEAGQG</sequence>
<organism evidence="2 3">
    <name type="scientific">Athelia psychrophila</name>
    <dbReference type="NCBI Taxonomy" id="1759441"/>
    <lineage>
        <taxon>Eukaryota</taxon>
        <taxon>Fungi</taxon>
        <taxon>Dikarya</taxon>
        <taxon>Basidiomycota</taxon>
        <taxon>Agaricomycotina</taxon>
        <taxon>Agaricomycetes</taxon>
        <taxon>Agaricomycetidae</taxon>
        <taxon>Atheliales</taxon>
        <taxon>Atheliaceae</taxon>
        <taxon>Athelia</taxon>
    </lineage>
</organism>
<gene>
    <name evidence="2" type="ORF">FIBSPDRAFT_849091</name>
</gene>
<dbReference type="Proteomes" id="UP000076532">
    <property type="component" value="Unassembled WGS sequence"/>
</dbReference>
<keyword evidence="3" id="KW-1185">Reference proteome</keyword>
<dbReference type="EMBL" id="KV417487">
    <property type="protein sequence ID" value="KZP32108.1"/>
    <property type="molecule type" value="Genomic_DNA"/>
</dbReference>
<name>A0A166UWL9_9AGAM</name>
<evidence type="ECO:0000256" key="1">
    <source>
        <dbReference type="SAM" id="MobiDB-lite"/>
    </source>
</evidence>